<feature type="transmembrane region" description="Helical" evidence="2">
    <location>
        <begin position="224"/>
        <end position="250"/>
    </location>
</feature>
<dbReference type="OMA" id="IAMRKFN"/>
<dbReference type="InParanoid" id="F1A2T0"/>
<dbReference type="GO" id="GO:0032012">
    <property type="term" value="P:regulation of ARF protein signal transduction"/>
    <property type="evidence" value="ECO:0007669"/>
    <property type="project" value="InterPro"/>
</dbReference>
<feature type="domain" description="PH" evidence="3">
    <location>
        <begin position="588"/>
        <end position="698"/>
    </location>
</feature>
<dbReference type="Gene3D" id="1.10.220.20">
    <property type="match status" value="1"/>
</dbReference>
<reference evidence="6" key="1">
    <citation type="journal article" date="2011" name="Genome Biol.">
        <title>Comparative genomics of the social amoebae Dictyostelium discoideum and Dictyostelium purpureum.</title>
        <authorList>
            <consortium name="US DOE Joint Genome Institute (JGI-PGF)"/>
            <person name="Sucgang R."/>
            <person name="Kuo A."/>
            <person name="Tian X."/>
            <person name="Salerno W."/>
            <person name="Parikh A."/>
            <person name="Feasley C.L."/>
            <person name="Dalin E."/>
            <person name="Tu H."/>
            <person name="Huang E."/>
            <person name="Barry K."/>
            <person name="Lindquist E."/>
            <person name="Shapiro H."/>
            <person name="Bruce D."/>
            <person name="Schmutz J."/>
            <person name="Salamov A."/>
            <person name="Fey P."/>
            <person name="Gaudet P."/>
            <person name="Anjard C."/>
            <person name="Babu M.M."/>
            <person name="Basu S."/>
            <person name="Bushmanova Y."/>
            <person name="van der Wel H."/>
            <person name="Katoh-Kurasawa M."/>
            <person name="Dinh C."/>
            <person name="Coutinho P.M."/>
            <person name="Saito T."/>
            <person name="Elias M."/>
            <person name="Schaap P."/>
            <person name="Kay R.R."/>
            <person name="Henrissat B."/>
            <person name="Eichinger L."/>
            <person name="Rivero F."/>
            <person name="Putnam N.H."/>
            <person name="West C.M."/>
            <person name="Loomis W.F."/>
            <person name="Chisholm R.L."/>
            <person name="Shaulsky G."/>
            <person name="Strassmann J.E."/>
            <person name="Queller D.C."/>
            <person name="Kuspa A."/>
            <person name="Grigoriev I.V."/>
        </authorList>
    </citation>
    <scope>NUCLEOTIDE SEQUENCE [LARGE SCALE GENOMIC DNA]</scope>
    <source>
        <strain evidence="6">QSDP1</strain>
    </source>
</reference>
<feature type="transmembrane region" description="Helical" evidence="2">
    <location>
        <begin position="318"/>
        <end position="345"/>
    </location>
</feature>
<dbReference type="RefSeq" id="XP_003293972.1">
    <property type="nucleotide sequence ID" value="XM_003293924.1"/>
</dbReference>
<gene>
    <name evidence="5" type="ORF">DICPUDRAFT_93138</name>
</gene>
<dbReference type="KEGG" id="dpp:DICPUDRAFT_93138"/>
<dbReference type="SMART" id="SM00233">
    <property type="entry name" value="PH"/>
    <property type="match status" value="1"/>
</dbReference>
<name>F1A2T0_DICPU</name>
<feature type="compositionally biased region" description="Polar residues" evidence="1">
    <location>
        <begin position="115"/>
        <end position="131"/>
    </location>
</feature>
<dbReference type="VEuPathDB" id="AmoebaDB:DICPUDRAFT_93138"/>
<feature type="compositionally biased region" description="Low complexity" evidence="1">
    <location>
        <begin position="743"/>
        <end position="775"/>
    </location>
</feature>
<protein>
    <recommendedName>
        <fullName evidence="7">Pleckstrin domain-containing protein</fullName>
    </recommendedName>
</protein>
<proteinExistence type="predicted"/>
<dbReference type="PROSITE" id="PS50190">
    <property type="entry name" value="SEC7"/>
    <property type="match status" value="1"/>
</dbReference>
<dbReference type="AlphaFoldDB" id="F1A2T0"/>
<dbReference type="FunCoup" id="F1A2T0">
    <property type="interactions" value="743"/>
</dbReference>
<dbReference type="InterPro" id="IPR023394">
    <property type="entry name" value="Sec7_C_sf"/>
</dbReference>
<feature type="domain" description="SEC7" evidence="4">
    <location>
        <begin position="399"/>
        <end position="576"/>
    </location>
</feature>
<feature type="region of interest" description="Disordered" evidence="1">
    <location>
        <begin position="1"/>
        <end position="27"/>
    </location>
</feature>
<dbReference type="InterPro" id="IPR011993">
    <property type="entry name" value="PH-like_dom_sf"/>
</dbReference>
<dbReference type="STRING" id="5786.F1A2T0"/>
<sequence>MSSPSPSPLTTEEDPHHFSNNLNNNTSINNINNTNINNENIIEENNINININSSNSSLNKNINKEEIENNNSNISNNKISFDNIINEKQESNNNINSNLTDNDSDDSNMSSSSSPQTSIPMQHQNKTRKQSNNNFQYITDNNSIASSSSNINSPAGLVQTPYTPDGITIKRPIMSSSNLERKKSFFTEDGDDKNIHEKDTNLKSTTFSPKLSSRAITPPKKPSMFPCLVIVLFEILIGLGTVYPLVIGIIRSHTTLLIYGCFGAIFFVFAVSGFLSLLNLRPTLLKIYYYWKFASLGFIILVTIAVGLLSYYDEPLVSSWWASLILAIGIAILFYMWTITCILWVKPFIKEIRSVESVVLKEIVDEENTKDVSSELEIDQLDQLTTKPQYGIVQPEEPLRIAMRKFNKNPDTGIQFITEKNILDQTPYKDIVTFLYHVDGLNKVKVGDYLGENNPFNINILQQFVELYNFYNKDFDESLREFLSKFRLPGEAQKIDRIMESFAKKYHKDNPGTFPDSDTAYLLAFSLILLNTDAHNPAIKNKMTKKSFVQNNTGFKGKKDLPIEYLENLYDRIINSELKMSDDSLFSNAQIKGWLFKMTSNEKKWQKRWFVLKNNCLYYFKNEKDEDHPKVIIPLEGLKVTLVSDLVFEIEDSTVGTIKSVKLKQTGPIEGQHSKYLLKAPTIEESNKWVDSIRNNVLGSPVLQLIKKKKKILNRPSGKDRRKSVANEAESAKSYNNRGSGASTSLQTQNNTVSSSSSSPSTQQQHQQQNNTSDNPSSRKENDFETSGSIKSDDYLSQTITETSQSKKTENDFLFN</sequence>
<dbReference type="Gene3D" id="2.30.29.30">
    <property type="entry name" value="Pleckstrin-homology domain (PH domain)/Phosphotyrosine-binding domain (PTB)"/>
    <property type="match status" value="1"/>
</dbReference>
<dbReference type="InterPro" id="IPR000904">
    <property type="entry name" value="Sec7_dom"/>
</dbReference>
<evidence type="ECO:0000313" key="5">
    <source>
        <dbReference type="EMBL" id="EGC29497.1"/>
    </source>
</evidence>
<dbReference type="SUPFAM" id="SSF48425">
    <property type="entry name" value="Sec7 domain"/>
    <property type="match status" value="1"/>
</dbReference>
<evidence type="ECO:0000313" key="6">
    <source>
        <dbReference type="Proteomes" id="UP000001064"/>
    </source>
</evidence>
<dbReference type="GO" id="GO:0005085">
    <property type="term" value="F:guanyl-nucleotide exchange factor activity"/>
    <property type="evidence" value="ECO:0000318"/>
    <property type="project" value="GO_Central"/>
</dbReference>
<dbReference type="InterPro" id="IPR001849">
    <property type="entry name" value="PH_domain"/>
</dbReference>
<dbReference type="FunFam" id="1.10.1000.11:FF:000002">
    <property type="entry name" value="Cytohesin 1"/>
    <property type="match status" value="1"/>
</dbReference>
<feature type="compositionally biased region" description="Basic and acidic residues" evidence="1">
    <location>
        <begin position="805"/>
        <end position="816"/>
    </location>
</feature>
<feature type="compositionally biased region" description="Polar residues" evidence="1">
    <location>
        <begin position="785"/>
        <end position="804"/>
    </location>
</feature>
<dbReference type="Pfam" id="PF00169">
    <property type="entry name" value="PH"/>
    <property type="match status" value="1"/>
</dbReference>
<dbReference type="EMBL" id="GL871424">
    <property type="protein sequence ID" value="EGC29497.1"/>
    <property type="molecule type" value="Genomic_DNA"/>
</dbReference>
<evidence type="ECO:0000259" key="3">
    <source>
        <dbReference type="PROSITE" id="PS50003"/>
    </source>
</evidence>
<feature type="transmembrane region" description="Helical" evidence="2">
    <location>
        <begin position="290"/>
        <end position="312"/>
    </location>
</feature>
<dbReference type="PANTHER" id="PTHR10663:SF321">
    <property type="entry name" value="PLECKSTRIN DOMAIN-CONTAINING PROTEIN"/>
    <property type="match status" value="1"/>
</dbReference>
<dbReference type="SMART" id="SM00222">
    <property type="entry name" value="Sec7"/>
    <property type="match status" value="1"/>
</dbReference>
<keyword evidence="6" id="KW-1185">Reference proteome</keyword>
<dbReference type="GeneID" id="10505288"/>
<dbReference type="PANTHER" id="PTHR10663">
    <property type="entry name" value="GUANYL-NUCLEOTIDE EXCHANGE FACTOR"/>
    <property type="match status" value="1"/>
</dbReference>
<accession>F1A2T0</accession>
<keyword evidence="2" id="KW-0812">Transmembrane</keyword>
<dbReference type="Pfam" id="PF01369">
    <property type="entry name" value="Sec7"/>
    <property type="match status" value="1"/>
</dbReference>
<dbReference type="Gene3D" id="1.10.1000.11">
    <property type="entry name" value="Arf Nucleotide-binding Site Opener,domain 2"/>
    <property type="match status" value="1"/>
</dbReference>
<dbReference type="PROSITE" id="PS50003">
    <property type="entry name" value="PH_DOMAIN"/>
    <property type="match status" value="1"/>
</dbReference>
<evidence type="ECO:0008006" key="7">
    <source>
        <dbReference type="Google" id="ProtNLM"/>
    </source>
</evidence>
<feature type="transmembrane region" description="Helical" evidence="2">
    <location>
        <begin position="256"/>
        <end position="278"/>
    </location>
</feature>
<organism evidence="5 6">
    <name type="scientific">Dictyostelium purpureum</name>
    <name type="common">Slime mold</name>
    <dbReference type="NCBI Taxonomy" id="5786"/>
    <lineage>
        <taxon>Eukaryota</taxon>
        <taxon>Amoebozoa</taxon>
        <taxon>Evosea</taxon>
        <taxon>Eumycetozoa</taxon>
        <taxon>Dictyostelia</taxon>
        <taxon>Dictyosteliales</taxon>
        <taxon>Dictyosteliaceae</taxon>
        <taxon>Dictyostelium</taxon>
    </lineage>
</organism>
<evidence type="ECO:0000256" key="1">
    <source>
        <dbReference type="SAM" id="MobiDB-lite"/>
    </source>
</evidence>
<dbReference type="OrthoDB" id="430364at2759"/>
<feature type="region of interest" description="Disordered" evidence="1">
    <location>
        <begin position="90"/>
        <end position="131"/>
    </location>
</feature>
<feature type="compositionally biased region" description="Low complexity" evidence="1">
    <location>
        <begin position="91"/>
        <end position="114"/>
    </location>
</feature>
<dbReference type="InterPro" id="IPR035999">
    <property type="entry name" value="Sec7_dom_sf"/>
</dbReference>
<evidence type="ECO:0000259" key="4">
    <source>
        <dbReference type="PROSITE" id="PS50190"/>
    </source>
</evidence>
<evidence type="ECO:0000256" key="2">
    <source>
        <dbReference type="SAM" id="Phobius"/>
    </source>
</evidence>
<dbReference type="CDD" id="cd00171">
    <property type="entry name" value="Sec7"/>
    <property type="match status" value="1"/>
</dbReference>
<dbReference type="Proteomes" id="UP000001064">
    <property type="component" value="Unassembled WGS sequence"/>
</dbReference>
<dbReference type="SUPFAM" id="SSF50729">
    <property type="entry name" value="PH domain-like"/>
    <property type="match status" value="1"/>
</dbReference>
<keyword evidence="2" id="KW-1133">Transmembrane helix</keyword>
<dbReference type="eggNOG" id="KOG0930">
    <property type="taxonomic scope" value="Eukaryota"/>
</dbReference>
<keyword evidence="2" id="KW-0472">Membrane</keyword>
<feature type="region of interest" description="Disordered" evidence="1">
    <location>
        <begin position="713"/>
        <end position="816"/>
    </location>
</feature>
<feature type="compositionally biased region" description="Polar residues" evidence="1">
    <location>
        <begin position="733"/>
        <end position="742"/>
    </location>
</feature>